<feature type="transmembrane region" description="Helical" evidence="1">
    <location>
        <begin position="12"/>
        <end position="34"/>
    </location>
</feature>
<dbReference type="AlphaFoldDB" id="A0A284VJC1"/>
<name>A0A284VJC1_9EURY</name>
<dbReference type="SUPFAM" id="SSF48695">
    <property type="entry name" value="Multiheme cytochromes"/>
    <property type="match status" value="1"/>
</dbReference>
<dbReference type="EMBL" id="FZMP01000021">
    <property type="protein sequence ID" value="SNQ59376.1"/>
    <property type="molecule type" value="Genomic_DNA"/>
</dbReference>
<keyword evidence="1" id="KW-0472">Membrane</keyword>
<evidence type="ECO:0000313" key="2">
    <source>
        <dbReference type="EMBL" id="SNQ59376.1"/>
    </source>
</evidence>
<dbReference type="RefSeq" id="WP_096203763.1">
    <property type="nucleotide sequence ID" value="NZ_FZMP01000021.1"/>
</dbReference>
<accession>A0A284VJC1</accession>
<protein>
    <submittedName>
        <fullName evidence="2">Uncharacterized protein</fullName>
    </submittedName>
</protein>
<gene>
    <name evidence="2" type="ORF">MNV_1170007</name>
</gene>
<evidence type="ECO:0000256" key="1">
    <source>
        <dbReference type="SAM" id="Phobius"/>
    </source>
</evidence>
<organism evidence="2 3">
    <name type="scientific">Candidatus Methanoperedens nitratireducens</name>
    <dbReference type="NCBI Taxonomy" id="1392998"/>
    <lineage>
        <taxon>Archaea</taxon>
        <taxon>Methanobacteriati</taxon>
        <taxon>Methanobacteriota</taxon>
        <taxon>Stenosarchaea group</taxon>
        <taxon>Methanomicrobia</taxon>
        <taxon>Methanosarcinales</taxon>
        <taxon>ANME-2 cluster</taxon>
        <taxon>Candidatus Methanoperedentaceae</taxon>
        <taxon>Candidatus Methanoperedens</taxon>
    </lineage>
</organism>
<dbReference type="InterPro" id="IPR036280">
    <property type="entry name" value="Multihaem_cyt_sf"/>
</dbReference>
<evidence type="ECO:0000313" key="3">
    <source>
        <dbReference type="Proteomes" id="UP000218615"/>
    </source>
</evidence>
<keyword evidence="1" id="KW-0812">Transmembrane</keyword>
<reference evidence="3" key="1">
    <citation type="submission" date="2017-06" db="EMBL/GenBank/DDBJ databases">
        <authorList>
            <person name="Cremers G."/>
        </authorList>
    </citation>
    <scope>NUCLEOTIDE SEQUENCE [LARGE SCALE GENOMIC DNA]</scope>
</reference>
<proteinExistence type="predicted"/>
<dbReference type="OrthoDB" id="150619at2157"/>
<keyword evidence="3" id="KW-1185">Reference proteome</keyword>
<keyword evidence="1" id="KW-1133">Transmembrane helix</keyword>
<sequence>MLLKILQSRKAMIFLVLTGAVIIASVVTTTGLLAGSHAVYTNNTNTAEFCIKCHPDKVKVVNLSAHSSAGCICHGYAPNATALYNINIAHNLTKNIYCTNCHSDYDDAGNIIVHQRGSVNVSGINQSAHYITNNTSTLYKHAKKFFNS</sequence>
<dbReference type="Proteomes" id="UP000218615">
    <property type="component" value="Unassembled WGS sequence"/>
</dbReference>